<dbReference type="RefSeq" id="WP_155694009.1">
    <property type="nucleotide sequence ID" value="NZ_WOCD01000001.1"/>
</dbReference>
<evidence type="ECO:0008006" key="6">
    <source>
        <dbReference type="Google" id="ProtNLM"/>
    </source>
</evidence>
<dbReference type="Pfam" id="PF10531">
    <property type="entry name" value="SLBB"/>
    <property type="match status" value="1"/>
</dbReference>
<proteinExistence type="predicted"/>
<dbReference type="GO" id="GO:0015159">
    <property type="term" value="F:polysaccharide transmembrane transporter activity"/>
    <property type="evidence" value="ECO:0007669"/>
    <property type="project" value="InterPro"/>
</dbReference>
<feature type="domain" description="Capsule biosynthesis GfcC-like C-terminal" evidence="1">
    <location>
        <begin position="257"/>
        <end position="322"/>
    </location>
</feature>
<keyword evidence="5" id="KW-1185">Reference proteome</keyword>
<reference evidence="4 5" key="1">
    <citation type="submission" date="2019-11" db="EMBL/GenBank/DDBJ databases">
        <title>P. haliotis isolates from Z. marina roots.</title>
        <authorList>
            <person name="Cohen M."/>
            <person name="Jospin G."/>
            <person name="Eisen J.A."/>
            <person name="Coil D.A."/>
        </authorList>
    </citation>
    <scope>NUCLEOTIDE SEQUENCE [LARGE SCALE GENOMIC DNA]</scope>
    <source>
        <strain evidence="4 5">UCD-MCMsp1aY</strain>
    </source>
</reference>
<sequence length="350" mass="37755">MILPLIKMLEANVTPGSLVATAEITGKVHFPGIYPISNEASILELVSAAGGLQESANLEIGEVSRINQRASGSEREHIRFSLQKALSGSESQNVAIQPKDVVNVFQQSNWQKESRITLGGEVVYPGTYTIKDGEGLAAVIARAGGLTKFAAPEGAFFARESLRELEQKQARDLAQNLSKELAFKSISNSFGSVAVTEVQDLVSKLTVVEGVGRLIIDLDRILSDENYDVQVEDGDQLLVPTLRGEVSVVGEVQVATSHIYNEGWLLEDYLKSSGGLRAQADSDRVYVIRANGLVDIPDSSWLGGEDTLIAPGDTIVVPIDASYTDRLTLWEKSTSIFYQLTVGLAALASF</sequence>
<protein>
    <recommendedName>
        <fullName evidence="6">Sugar transporter</fullName>
    </recommendedName>
</protein>
<feature type="domain" description="Soluble ligand binding" evidence="2">
    <location>
        <begin position="116"/>
        <end position="153"/>
    </location>
</feature>
<dbReference type="InterPro" id="IPR049712">
    <property type="entry name" value="Poly_export"/>
</dbReference>
<dbReference type="OrthoDB" id="9808948at2"/>
<dbReference type="PANTHER" id="PTHR33619:SF3">
    <property type="entry name" value="POLYSACCHARIDE EXPORT PROTEIN GFCE-RELATED"/>
    <property type="match status" value="1"/>
</dbReference>
<name>A0A6N8F5B2_9GAMM</name>
<dbReference type="Pfam" id="PF22461">
    <property type="entry name" value="SLBB_2"/>
    <property type="match status" value="1"/>
</dbReference>
<evidence type="ECO:0000313" key="5">
    <source>
        <dbReference type="Proteomes" id="UP000439994"/>
    </source>
</evidence>
<dbReference type="InterPro" id="IPR010425">
    <property type="entry name" value="Caps_synth_GfcC-like_C"/>
</dbReference>
<dbReference type="Gene3D" id="3.10.560.10">
    <property type="entry name" value="Outer membrane lipoprotein wza domain like"/>
    <property type="match status" value="3"/>
</dbReference>
<organism evidence="4 5">
    <name type="scientific">Psychrosphaera haliotis</name>
    <dbReference type="NCBI Taxonomy" id="555083"/>
    <lineage>
        <taxon>Bacteria</taxon>
        <taxon>Pseudomonadati</taxon>
        <taxon>Pseudomonadota</taxon>
        <taxon>Gammaproteobacteria</taxon>
        <taxon>Alteromonadales</taxon>
        <taxon>Pseudoalteromonadaceae</taxon>
        <taxon>Psychrosphaera</taxon>
    </lineage>
</organism>
<evidence type="ECO:0000259" key="2">
    <source>
        <dbReference type="Pfam" id="PF10531"/>
    </source>
</evidence>
<dbReference type="InterPro" id="IPR054765">
    <property type="entry name" value="SLBB_dom"/>
</dbReference>
<feature type="domain" description="SLBB" evidence="3">
    <location>
        <begin position="23"/>
        <end position="104"/>
    </location>
</feature>
<dbReference type="Pfam" id="PF06251">
    <property type="entry name" value="Caps_syn_GfcC_C"/>
    <property type="match status" value="1"/>
</dbReference>
<evidence type="ECO:0000313" key="4">
    <source>
        <dbReference type="EMBL" id="MUH71354.1"/>
    </source>
</evidence>
<evidence type="ECO:0000259" key="1">
    <source>
        <dbReference type="Pfam" id="PF06251"/>
    </source>
</evidence>
<dbReference type="Proteomes" id="UP000439994">
    <property type="component" value="Unassembled WGS sequence"/>
</dbReference>
<dbReference type="EMBL" id="WOCD01000001">
    <property type="protein sequence ID" value="MUH71354.1"/>
    <property type="molecule type" value="Genomic_DNA"/>
</dbReference>
<comment type="caution">
    <text evidence="4">The sequence shown here is derived from an EMBL/GenBank/DDBJ whole genome shotgun (WGS) entry which is preliminary data.</text>
</comment>
<dbReference type="PANTHER" id="PTHR33619">
    <property type="entry name" value="POLYSACCHARIDE EXPORT PROTEIN GFCE-RELATED"/>
    <property type="match status" value="1"/>
</dbReference>
<accession>A0A6N8F5B2</accession>
<dbReference type="InterPro" id="IPR019554">
    <property type="entry name" value="Soluble_ligand-bd"/>
</dbReference>
<gene>
    <name evidence="4" type="ORF">GNP35_01885</name>
</gene>
<evidence type="ECO:0000259" key="3">
    <source>
        <dbReference type="Pfam" id="PF22461"/>
    </source>
</evidence>
<dbReference type="AlphaFoldDB" id="A0A6N8F5B2"/>